<evidence type="ECO:0000313" key="2">
    <source>
        <dbReference type="Proteomes" id="UP000199705"/>
    </source>
</evidence>
<name>A0A1G7S8W4_9SPHI</name>
<evidence type="ECO:0000313" key="1">
    <source>
        <dbReference type="EMBL" id="SDG19466.1"/>
    </source>
</evidence>
<dbReference type="STRING" id="551996.SAMN05192573_102488"/>
<gene>
    <name evidence="1" type="ORF">SAMN05192573_102488</name>
</gene>
<dbReference type="EMBL" id="FNCG01000002">
    <property type="protein sequence ID" value="SDG19466.1"/>
    <property type="molecule type" value="Genomic_DNA"/>
</dbReference>
<dbReference type="Proteomes" id="UP000199705">
    <property type="component" value="Unassembled WGS sequence"/>
</dbReference>
<reference evidence="2" key="1">
    <citation type="submission" date="2016-10" db="EMBL/GenBank/DDBJ databases">
        <authorList>
            <person name="Varghese N."/>
            <person name="Submissions S."/>
        </authorList>
    </citation>
    <scope>NUCLEOTIDE SEQUENCE [LARGE SCALE GENOMIC DNA]</scope>
    <source>
        <strain evidence="2">Gh-67</strain>
    </source>
</reference>
<organism evidence="1 2">
    <name type="scientific">Mucilaginibacter gossypii</name>
    <dbReference type="NCBI Taxonomy" id="551996"/>
    <lineage>
        <taxon>Bacteria</taxon>
        <taxon>Pseudomonadati</taxon>
        <taxon>Bacteroidota</taxon>
        <taxon>Sphingobacteriia</taxon>
        <taxon>Sphingobacteriales</taxon>
        <taxon>Sphingobacteriaceae</taxon>
        <taxon>Mucilaginibacter</taxon>
    </lineage>
</organism>
<accession>A0A1G7S8W4</accession>
<protein>
    <submittedName>
        <fullName evidence="1">Uncharacterized protein</fullName>
    </submittedName>
</protein>
<sequence>MPWSLETYANVCYCKDKRLRKFSLFFIKYRAGDMLILPG</sequence>
<keyword evidence="2" id="KW-1185">Reference proteome</keyword>
<proteinExistence type="predicted"/>
<dbReference type="AlphaFoldDB" id="A0A1G7S8W4"/>